<evidence type="ECO:0000256" key="9">
    <source>
        <dbReference type="ARBA" id="ARBA00048173"/>
    </source>
</evidence>
<dbReference type="GO" id="GO:0006508">
    <property type="term" value="P:proteolysis"/>
    <property type="evidence" value="ECO:0007669"/>
    <property type="project" value="UniProtKB-KW"/>
</dbReference>
<dbReference type="InterPro" id="IPR000123">
    <property type="entry name" value="Reverse_transcriptase_msDNA"/>
</dbReference>
<proteinExistence type="inferred from homology"/>
<keyword evidence="5" id="KW-0460">Magnesium</keyword>
<evidence type="ECO:0000256" key="6">
    <source>
        <dbReference type="ARBA" id="ARBA00022918"/>
    </source>
</evidence>
<keyword evidence="4" id="KW-0479">Metal-binding</keyword>
<evidence type="ECO:0000256" key="2">
    <source>
        <dbReference type="ARBA" id="ARBA00022679"/>
    </source>
</evidence>
<accession>A0A6B3LJQ3</accession>
<evidence type="ECO:0000256" key="5">
    <source>
        <dbReference type="ARBA" id="ARBA00022842"/>
    </source>
</evidence>
<keyword evidence="11" id="KW-0378">Hydrolase</keyword>
<dbReference type="CDD" id="cd03487">
    <property type="entry name" value="RT_Bac_retron_II"/>
    <property type="match status" value="1"/>
</dbReference>
<comment type="caution">
    <text evidence="11">The sequence shown here is derived from an EMBL/GenBank/DDBJ whole genome shotgun (WGS) entry which is preliminary data.</text>
</comment>
<evidence type="ECO:0000256" key="7">
    <source>
        <dbReference type="ARBA" id="ARBA00023118"/>
    </source>
</evidence>
<dbReference type="InterPro" id="IPR000477">
    <property type="entry name" value="RT_dom"/>
</dbReference>
<dbReference type="PANTHER" id="PTHR34047:SF7">
    <property type="entry name" value="RNA-DIRECTED DNA POLYMERASE"/>
    <property type="match status" value="1"/>
</dbReference>
<dbReference type="PRINTS" id="PR00866">
    <property type="entry name" value="RNADNAPOLMS"/>
</dbReference>
<protein>
    <recommendedName>
        <fullName evidence="1">RNA-directed DNA polymerase</fullName>
        <ecNumber evidence="1">2.7.7.49</ecNumber>
    </recommendedName>
</protein>
<dbReference type="GO" id="GO:0046872">
    <property type="term" value="F:metal ion binding"/>
    <property type="evidence" value="ECO:0007669"/>
    <property type="project" value="UniProtKB-KW"/>
</dbReference>
<comment type="similarity">
    <text evidence="8">Belongs to the bacterial reverse transcriptase family.</text>
</comment>
<keyword evidence="7" id="KW-0051">Antiviral defense</keyword>
<dbReference type="PROSITE" id="PS50878">
    <property type="entry name" value="RT_POL"/>
    <property type="match status" value="1"/>
</dbReference>
<keyword evidence="11" id="KW-0645">Protease</keyword>
<dbReference type="EC" id="2.7.7.49" evidence="1"/>
<organism evidence="11">
    <name type="scientific">Vibrio cholerae</name>
    <dbReference type="NCBI Taxonomy" id="666"/>
    <lineage>
        <taxon>Bacteria</taxon>
        <taxon>Pseudomonadati</taxon>
        <taxon>Pseudomonadota</taxon>
        <taxon>Gammaproteobacteria</taxon>
        <taxon>Vibrionales</taxon>
        <taxon>Vibrionaceae</taxon>
        <taxon>Vibrio</taxon>
    </lineage>
</organism>
<dbReference type="GO" id="GO:0008233">
    <property type="term" value="F:peptidase activity"/>
    <property type="evidence" value="ECO:0007669"/>
    <property type="project" value="UniProtKB-KW"/>
</dbReference>
<reference evidence="11" key="1">
    <citation type="submission" date="2020-02" db="EMBL/GenBank/DDBJ databases">
        <title>Genome Announcements.</title>
        <authorList>
            <person name="Abdulabbas H.T."/>
            <person name="Bunyan I.A."/>
            <person name="Abdul-Lateef L.A."/>
        </authorList>
    </citation>
    <scope>NUCLEOTIDE SEQUENCE</scope>
    <source>
        <strain evidence="11">NAG1</strain>
    </source>
</reference>
<keyword evidence="3" id="KW-0548">Nucleotidyltransferase</keyword>
<dbReference type="GO" id="GO:0003964">
    <property type="term" value="F:RNA-directed DNA polymerase activity"/>
    <property type="evidence" value="ECO:0007669"/>
    <property type="project" value="UniProtKB-KW"/>
</dbReference>
<dbReference type="SUPFAM" id="SSF50494">
    <property type="entry name" value="Trypsin-like serine proteases"/>
    <property type="match status" value="1"/>
</dbReference>
<dbReference type="RefSeq" id="WP_164366024.1">
    <property type="nucleotide sequence ID" value="NZ_JAAGVX010000003.1"/>
</dbReference>
<name>A0A6B3LJQ3_VIBCL</name>
<gene>
    <name evidence="11" type="ORF">G3T61_04865</name>
</gene>
<dbReference type="AlphaFoldDB" id="A0A6B3LJQ3"/>
<dbReference type="InterPro" id="IPR043504">
    <property type="entry name" value="Peptidase_S1_PA_chymotrypsin"/>
</dbReference>
<dbReference type="GO" id="GO:0003723">
    <property type="term" value="F:RNA binding"/>
    <property type="evidence" value="ECO:0007669"/>
    <property type="project" value="InterPro"/>
</dbReference>
<dbReference type="Pfam" id="PF13365">
    <property type="entry name" value="Trypsin_2"/>
    <property type="match status" value="1"/>
</dbReference>
<dbReference type="EMBL" id="JAAGVX010000003">
    <property type="protein sequence ID" value="NEM93520.1"/>
    <property type="molecule type" value="Genomic_DNA"/>
</dbReference>
<dbReference type="GO" id="GO:0051607">
    <property type="term" value="P:defense response to virus"/>
    <property type="evidence" value="ECO:0007669"/>
    <property type="project" value="UniProtKB-KW"/>
</dbReference>
<keyword evidence="2" id="KW-0808">Transferase</keyword>
<keyword evidence="6" id="KW-0695">RNA-directed DNA polymerase</keyword>
<evidence type="ECO:0000256" key="4">
    <source>
        <dbReference type="ARBA" id="ARBA00022723"/>
    </source>
</evidence>
<dbReference type="Gene3D" id="2.40.10.10">
    <property type="entry name" value="Trypsin-like serine proteases"/>
    <property type="match status" value="2"/>
</dbReference>
<evidence type="ECO:0000256" key="1">
    <source>
        <dbReference type="ARBA" id="ARBA00012493"/>
    </source>
</evidence>
<dbReference type="InterPro" id="IPR043502">
    <property type="entry name" value="DNA/RNA_pol_sf"/>
</dbReference>
<evidence type="ECO:0000256" key="3">
    <source>
        <dbReference type="ARBA" id="ARBA00022695"/>
    </source>
</evidence>
<evidence type="ECO:0000256" key="8">
    <source>
        <dbReference type="ARBA" id="ARBA00034120"/>
    </source>
</evidence>
<evidence type="ECO:0000313" key="11">
    <source>
        <dbReference type="EMBL" id="NEM93520.1"/>
    </source>
</evidence>
<dbReference type="InterPro" id="IPR051083">
    <property type="entry name" value="GrpII_Intron_Splice-Mob/Def"/>
</dbReference>
<dbReference type="Pfam" id="PF00078">
    <property type="entry name" value="RVT_1"/>
    <property type="match status" value="1"/>
</dbReference>
<dbReference type="InterPro" id="IPR009003">
    <property type="entry name" value="Peptidase_S1_PA"/>
</dbReference>
<feature type="domain" description="Reverse transcriptase" evidence="10">
    <location>
        <begin position="1"/>
        <end position="219"/>
    </location>
</feature>
<evidence type="ECO:0000259" key="10">
    <source>
        <dbReference type="PROSITE" id="PS50878"/>
    </source>
</evidence>
<sequence>MGMQLNIEYFLFLRKVGEREIVAPTKRLKYLQNKVKAELESYYSPRKCVHGFVSGRSVISNAQSHVRKEYVLNIDLEDFFGSINFGRVSKLFQSPPLNLPHGVASVLAHICCHRGVLPQGAPTSPIISNMIAFKLDRQLRELAYKCSCTYTRYADDISFSFTNRKKSLPKAIAFFDSNDELVLGKELKDIIEDNWFKINDKKTRIQHRTQRQSVTNITVNEKVNVNRKFIRQTSSMLNALFKYGAVEAEREYFEKYHKGYIANRQRAKMSEQPGKLFTQKIRGRLNFIRSVRGSSCNVWRNLMYRYTVAIGNPNEIYNRSWWEIAAESTYILYDLSAEGNGQGSGFLLDGIGLVTNEHVIAGVEQNNIIDTLSIEWLPNTKKEFIGLNVAWKNAEKDLAVITSDFVFNDTVPLTLERNPNYSVGTEIFAIGYPAYETRGANKATILQAKITGEVVREGQDRVVIDQPIIHGHSGGVVLNTDGRVIGVVANGNAEGEVRTTPSAFIPISVLLEEHDRQTKASSVEA</sequence>
<comment type="catalytic activity">
    <reaction evidence="9">
        <text>DNA(n) + a 2'-deoxyribonucleoside 5'-triphosphate = DNA(n+1) + diphosphate</text>
        <dbReference type="Rhea" id="RHEA:22508"/>
        <dbReference type="Rhea" id="RHEA-COMP:17339"/>
        <dbReference type="Rhea" id="RHEA-COMP:17340"/>
        <dbReference type="ChEBI" id="CHEBI:33019"/>
        <dbReference type="ChEBI" id="CHEBI:61560"/>
        <dbReference type="ChEBI" id="CHEBI:173112"/>
        <dbReference type="EC" id="2.7.7.49"/>
    </reaction>
</comment>
<dbReference type="PANTHER" id="PTHR34047">
    <property type="entry name" value="NUCLEAR INTRON MATURASE 1, MITOCHONDRIAL-RELATED"/>
    <property type="match status" value="1"/>
</dbReference>
<dbReference type="SUPFAM" id="SSF56672">
    <property type="entry name" value="DNA/RNA polymerases"/>
    <property type="match status" value="1"/>
</dbReference>